<protein>
    <recommendedName>
        <fullName evidence="9">Fringe-like protein</fullName>
    </recommendedName>
</protein>
<keyword evidence="3" id="KW-0812">Transmembrane</keyword>
<proteinExistence type="inferred from homology"/>
<evidence type="ECO:0000256" key="1">
    <source>
        <dbReference type="ARBA" id="ARBA00004606"/>
    </source>
</evidence>
<dbReference type="PANTHER" id="PTHR23033:SF47">
    <property type="entry name" value="APPLE DOMAIN-CONTAINING PROTEIN-RELATED"/>
    <property type="match status" value="1"/>
</dbReference>
<evidence type="ECO:0000313" key="7">
    <source>
        <dbReference type="EMBL" id="KAH7058751.1"/>
    </source>
</evidence>
<dbReference type="PANTHER" id="PTHR23033">
    <property type="entry name" value="BETA1,3-GALACTOSYLTRANSFERASE"/>
    <property type="match status" value="1"/>
</dbReference>
<dbReference type="EMBL" id="JAGTJR010000006">
    <property type="protein sequence ID" value="KAH7058751.1"/>
    <property type="molecule type" value="Genomic_DNA"/>
</dbReference>
<dbReference type="Proteomes" id="UP000774617">
    <property type="component" value="Unassembled WGS sequence"/>
</dbReference>
<dbReference type="Gene3D" id="3.90.550.50">
    <property type="match status" value="1"/>
</dbReference>
<comment type="caution">
    <text evidence="7">The sequence shown here is derived from an EMBL/GenBank/DDBJ whole genome shotgun (WGS) entry which is preliminary data.</text>
</comment>
<evidence type="ECO:0000256" key="5">
    <source>
        <dbReference type="ARBA" id="ARBA00022989"/>
    </source>
</evidence>
<keyword evidence="8" id="KW-1185">Reference proteome</keyword>
<comment type="subcellular location">
    <subcellularLocation>
        <location evidence="1">Membrane</location>
        <topology evidence="1">Single-pass type II membrane protein</topology>
    </subcellularLocation>
</comment>
<reference evidence="7 8" key="1">
    <citation type="journal article" date="2021" name="Nat. Commun.">
        <title>Genetic determinants of endophytism in the Arabidopsis root mycobiome.</title>
        <authorList>
            <person name="Mesny F."/>
            <person name="Miyauchi S."/>
            <person name="Thiergart T."/>
            <person name="Pickel B."/>
            <person name="Atanasova L."/>
            <person name="Karlsson M."/>
            <person name="Huettel B."/>
            <person name="Barry K.W."/>
            <person name="Haridas S."/>
            <person name="Chen C."/>
            <person name="Bauer D."/>
            <person name="Andreopoulos W."/>
            <person name="Pangilinan J."/>
            <person name="LaButti K."/>
            <person name="Riley R."/>
            <person name="Lipzen A."/>
            <person name="Clum A."/>
            <person name="Drula E."/>
            <person name="Henrissat B."/>
            <person name="Kohler A."/>
            <person name="Grigoriev I.V."/>
            <person name="Martin F.M."/>
            <person name="Hacquard S."/>
        </authorList>
    </citation>
    <scope>NUCLEOTIDE SEQUENCE [LARGE SCALE GENOMIC DNA]</scope>
    <source>
        <strain evidence="7 8">MPI-SDFR-AT-0080</strain>
    </source>
</reference>
<evidence type="ECO:0000256" key="4">
    <source>
        <dbReference type="ARBA" id="ARBA00022968"/>
    </source>
</evidence>
<gene>
    <name evidence="7" type="ORF">B0J12DRAFT_708717</name>
</gene>
<name>A0ABQ8GK34_9PEZI</name>
<evidence type="ECO:0000313" key="8">
    <source>
        <dbReference type="Proteomes" id="UP000774617"/>
    </source>
</evidence>
<organism evidence="7 8">
    <name type="scientific">Macrophomina phaseolina</name>
    <dbReference type="NCBI Taxonomy" id="35725"/>
    <lineage>
        <taxon>Eukaryota</taxon>
        <taxon>Fungi</taxon>
        <taxon>Dikarya</taxon>
        <taxon>Ascomycota</taxon>
        <taxon>Pezizomycotina</taxon>
        <taxon>Dothideomycetes</taxon>
        <taxon>Dothideomycetes incertae sedis</taxon>
        <taxon>Botryosphaeriales</taxon>
        <taxon>Botryosphaeriaceae</taxon>
        <taxon>Macrophomina</taxon>
    </lineage>
</organism>
<evidence type="ECO:0008006" key="9">
    <source>
        <dbReference type="Google" id="ProtNLM"/>
    </source>
</evidence>
<dbReference type="InterPro" id="IPR026050">
    <property type="entry name" value="C1GALT1/C1GALT1_chp1"/>
</dbReference>
<evidence type="ECO:0000256" key="6">
    <source>
        <dbReference type="ARBA" id="ARBA00023136"/>
    </source>
</evidence>
<keyword evidence="6" id="KW-0472">Membrane</keyword>
<sequence length="437" mass="50635">MPPNLKMEQKNLPQTAAPSYSRMLPQAQQPRRPHHALRTLDPNDVLILFKTGATKMWARAPIHLATTLANATLTPHVIFYSDAVTQLGEHTTVDVLANVSAALKASPDFALWHGVRKAYEEDNLYLDGEGDEATYLPGGWRIDKYKFLPMFQHAALNFPDKKWFILLEDDTFYFWETLFAWLATFDADEQWFLGGPAGRLGEDFAHGGSGMAISGKAMRETFGRDPKLASRWEGYAQEYGCGDHILSHVMAQEGVRRWRGFDDTEFYPLQALPLWQMGFGEWNWCSPLMNVHKVHASDVSILHAWEKRWKEMNGGSVRWRDVFVDLVLPKLVEESDEWDNFAAERHFSSFDEDSGGQKLSEAEKKKRPWYSKDACKQACRDWQQCLEWRYADDNCYLDHHAKRGRRVETFIRMRSGWMLDRVKKLRQKKCQPLPWGR</sequence>
<evidence type="ECO:0000256" key="3">
    <source>
        <dbReference type="ARBA" id="ARBA00022692"/>
    </source>
</evidence>
<evidence type="ECO:0000256" key="2">
    <source>
        <dbReference type="ARBA" id="ARBA00006462"/>
    </source>
</evidence>
<keyword evidence="4" id="KW-0735">Signal-anchor</keyword>
<comment type="similarity">
    <text evidence="2">Belongs to the glycosyltransferase 31 family. Beta3-Gal-T subfamily.</text>
</comment>
<keyword evidence="5" id="KW-1133">Transmembrane helix</keyword>
<accession>A0ABQ8GK34</accession>